<dbReference type="EMBL" id="WIXE01007104">
    <property type="protein sequence ID" value="KAK5980712.1"/>
    <property type="molecule type" value="Genomic_DNA"/>
</dbReference>
<feature type="transmembrane region" description="Helical" evidence="5">
    <location>
        <begin position="78"/>
        <end position="96"/>
    </location>
</feature>
<dbReference type="PANTHER" id="PTHR12297:SF17">
    <property type="entry name" value="HIG1 DOMAIN-CONTAINING PROTEIN"/>
    <property type="match status" value="1"/>
</dbReference>
<comment type="subcellular location">
    <subcellularLocation>
        <location evidence="1">Mitochondrion membrane</location>
    </subcellularLocation>
</comment>
<organism evidence="7 8">
    <name type="scientific">Trichostrongylus colubriformis</name>
    <name type="common">Black scour worm</name>
    <dbReference type="NCBI Taxonomy" id="6319"/>
    <lineage>
        <taxon>Eukaryota</taxon>
        <taxon>Metazoa</taxon>
        <taxon>Ecdysozoa</taxon>
        <taxon>Nematoda</taxon>
        <taxon>Chromadorea</taxon>
        <taxon>Rhabditida</taxon>
        <taxon>Rhabditina</taxon>
        <taxon>Rhabditomorpha</taxon>
        <taxon>Strongyloidea</taxon>
        <taxon>Trichostrongylidae</taxon>
        <taxon>Trichostrongylus</taxon>
    </lineage>
</organism>
<dbReference type="PANTHER" id="PTHR12297">
    <property type="entry name" value="HYPOXIA-INDUCBILE GENE 1 HIG1 -RELATED"/>
    <property type="match status" value="1"/>
</dbReference>
<dbReference type="GO" id="GO:0031966">
    <property type="term" value="C:mitochondrial membrane"/>
    <property type="evidence" value="ECO:0007669"/>
    <property type="project" value="UniProtKB-SubCell"/>
</dbReference>
<evidence type="ECO:0000313" key="7">
    <source>
        <dbReference type="EMBL" id="KAK5980712.1"/>
    </source>
</evidence>
<dbReference type="Pfam" id="PF04588">
    <property type="entry name" value="HIG_1_N"/>
    <property type="match status" value="1"/>
</dbReference>
<evidence type="ECO:0000259" key="6">
    <source>
        <dbReference type="PROSITE" id="PS51503"/>
    </source>
</evidence>
<keyword evidence="2 5" id="KW-0812">Transmembrane</keyword>
<keyword evidence="8" id="KW-1185">Reference proteome</keyword>
<comment type="caution">
    <text evidence="7">The sequence shown here is derived from an EMBL/GenBank/DDBJ whole genome shotgun (WGS) entry which is preliminary data.</text>
</comment>
<dbReference type="AlphaFoldDB" id="A0AAN8FTP6"/>
<sequence length="152" mass="16420">MGIFDFFKKSPPSPAIQENEEEGVMVLINFSFSAFSLSPSAFFLQIPSVPRDIRFSGGKEIKGIPESGIVSKAASNPGVILGIGLTSLALLGMFRHVGSSLLGDKFKTQKFMQYRVAAQLFTVTALVAGVALYAMKPPEEVEKQSGSKIHQH</sequence>
<dbReference type="GO" id="GO:0097250">
    <property type="term" value="P:mitochondrial respirasome assembly"/>
    <property type="evidence" value="ECO:0007669"/>
    <property type="project" value="TreeGrafter"/>
</dbReference>
<evidence type="ECO:0000256" key="4">
    <source>
        <dbReference type="ARBA" id="ARBA00023136"/>
    </source>
</evidence>
<evidence type="ECO:0000256" key="1">
    <source>
        <dbReference type="ARBA" id="ARBA00004325"/>
    </source>
</evidence>
<evidence type="ECO:0000256" key="2">
    <source>
        <dbReference type="ARBA" id="ARBA00022692"/>
    </source>
</evidence>
<evidence type="ECO:0000256" key="5">
    <source>
        <dbReference type="SAM" id="Phobius"/>
    </source>
</evidence>
<dbReference type="Proteomes" id="UP001331761">
    <property type="component" value="Unassembled WGS sequence"/>
</dbReference>
<keyword evidence="3 5" id="KW-1133">Transmembrane helix</keyword>
<accession>A0AAN8FTP6</accession>
<dbReference type="InterPro" id="IPR007667">
    <property type="entry name" value="Hypoxia_induced_domain"/>
</dbReference>
<feature type="transmembrane region" description="Helical" evidence="5">
    <location>
        <begin position="116"/>
        <end position="135"/>
    </location>
</feature>
<feature type="domain" description="HIG1" evidence="6">
    <location>
        <begin position="49"/>
        <end position="144"/>
    </location>
</feature>
<gene>
    <name evidence="7" type="ORF">GCK32_014041</name>
</gene>
<dbReference type="Gene3D" id="6.10.140.1320">
    <property type="match status" value="1"/>
</dbReference>
<reference evidence="7 8" key="1">
    <citation type="submission" date="2019-10" db="EMBL/GenBank/DDBJ databases">
        <title>Assembly and Annotation for the nematode Trichostrongylus colubriformis.</title>
        <authorList>
            <person name="Martin J."/>
        </authorList>
    </citation>
    <scope>NUCLEOTIDE SEQUENCE [LARGE SCALE GENOMIC DNA]</scope>
    <source>
        <strain evidence="7">G859</strain>
        <tissue evidence="7">Whole worm</tissue>
    </source>
</reference>
<evidence type="ECO:0000256" key="3">
    <source>
        <dbReference type="ARBA" id="ARBA00022989"/>
    </source>
</evidence>
<proteinExistence type="predicted"/>
<name>A0AAN8FTP6_TRICO</name>
<dbReference type="InterPro" id="IPR050355">
    <property type="entry name" value="RCF1"/>
</dbReference>
<dbReference type="PROSITE" id="PS51503">
    <property type="entry name" value="HIG1"/>
    <property type="match status" value="1"/>
</dbReference>
<keyword evidence="4 5" id="KW-0472">Membrane</keyword>
<evidence type="ECO:0000313" key="8">
    <source>
        <dbReference type="Proteomes" id="UP001331761"/>
    </source>
</evidence>
<protein>
    <submittedName>
        <fullName evidence="7">HIG1 domain-containing protein</fullName>
    </submittedName>
</protein>